<dbReference type="EMBL" id="BARS01017707">
    <property type="protein sequence ID" value="GAF86871.1"/>
    <property type="molecule type" value="Genomic_DNA"/>
</dbReference>
<dbReference type="GO" id="GO:0005524">
    <property type="term" value="F:ATP binding"/>
    <property type="evidence" value="ECO:0007669"/>
    <property type="project" value="UniProtKB-KW"/>
</dbReference>
<organism evidence="7">
    <name type="scientific">marine sediment metagenome</name>
    <dbReference type="NCBI Taxonomy" id="412755"/>
    <lineage>
        <taxon>unclassified sequences</taxon>
        <taxon>metagenomes</taxon>
        <taxon>ecological metagenomes</taxon>
    </lineage>
</organism>
<dbReference type="GO" id="GO:0006428">
    <property type="term" value="P:isoleucyl-tRNA aminoacylation"/>
    <property type="evidence" value="ECO:0007669"/>
    <property type="project" value="TreeGrafter"/>
</dbReference>
<keyword evidence="2" id="KW-0547">Nucleotide-binding</keyword>
<evidence type="ECO:0000313" key="7">
    <source>
        <dbReference type="EMBL" id="GAF86871.1"/>
    </source>
</evidence>
<dbReference type="PANTHER" id="PTHR42780">
    <property type="entry name" value="SOLEUCYL-TRNA SYNTHETASE"/>
    <property type="match status" value="1"/>
</dbReference>
<evidence type="ECO:0000259" key="6">
    <source>
        <dbReference type="Pfam" id="PF00133"/>
    </source>
</evidence>
<gene>
    <name evidence="7" type="ORF">S01H1_28922</name>
</gene>
<evidence type="ECO:0000256" key="3">
    <source>
        <dbReference type="ARBA" id="ARBA00022840"/>
    </source>
</evidence>
<dbReference type="SUPFAM" id="SSF52374">
    <property type="entry name" value="Nucleotidylyl transferase"/>
    <property type="match status" value="1"/>
</dbReference>
<comment type="caution">
    <text evidence="7">The sequence shown here is derived from an EMBL/GenBank/DDBJ whole genome shotgun (WGS) entry which is preliminary data.</text>
</comment>
<dbReference type="InterPro" id="IPR002300">
    <property type="entry name" value="aa-tRNA-synth_Ia"/>
</dbReference>
<accession>X0THW4</accession>
<dbReference type="InterPro" id="IPR023586">
    <property type="entry name" value="Ile-tRNA-ligase_type2"/>
</dbReference>
<protein>
    <recommendedName>
        <fullName evidence="6">Aminoacyl-tRNA synthetase class Ia domain-containing protein</fullName>
    </recommendedName>
</protein>
<dbReference type="PANTHER" id="PTHR42780:SF1">
    <property type="entry name" value="ISOLEUCINE--TRNA LIGASE, CYTOPLASMIC"/>
    <property type="match status" value="1"/>
</dbReference>
<proteinExistence type="predicted"/>
<dbReference type="Gene3D" id="3.40.50.620">
    <property type="entry name" value="HUPs"/>
    <property type="match status" value="1"/>
</dbReference>
<keyword evidence="4" id="KW-0648">Protein biosynthesis</keyword>
<dbReference type="AlphaFoldDB" id="X0THW4"/>
<dbReference type="GO" id="GO:0004822">
    <property type="term" value="F:isoleucine-tRNA ligase activity"/>
    <property type="evidence" value="ECO:0007669"/>
    <property type="project" value="InterPro"/>
</dbReference>
<evidence type="ECO:0000256" key="5">
    <source>
        <dbReference type="ARBA" id="ARBA00023146"/>
    </source>
</evidence>
<name>X0THW4_9ZZZZ</name>
<dbReference type="Pfam" id="PF00133">
    <property type="entry name" value="tRNA-synt_1"/>
    <property type="match status" value="1"/>
</dbReference>
<evidence type="ECO:0000256" key="2">
    <source>
        <dbReference type="ARBA" id="ARBA00022741"/>
    </source>
</evidence>
<evidence type="ECO:0000256" key="4">
    <source>
        <dbReference type="ARBA" id="ARBA00022917"/>
    </source>
</evidence>
<dbReference type="InterPro" id="IPR014729">
    <property type="entry name" value="Rossmann-like_a/b/a_fold"/>
</dbReference>
<sequence length="278" mass="32859">KNLLFKAEEYIHRYPVCWRCGNELVFRLVDEWFISMGAKLDKPVEEITDEEKGKNLRYQIMDVTRKIRWIPAFGLQQELDWLRNMEDWMISKKRYWGLALPIWECNKCGMFEVIGSEKELESRAVEGWEIFKGHTPHRPWIDAVRIRCPKCGTLISRIADVGNPWLDAGIVAYSTLNYRFDPNYWESWFPADFICESLPGQFRNWFYSMLAMSTIMTQRSPFLNCLGHGSVLAEDGREMHKSWGNAIWFDDAVENMGADVMRWMYCITKHESNMLFGY</sequence>
<feature type="non-terminal residue" evidence="7">
    <location>
        <position position="278"/>
    </location>
</feature>
<keyword evidence="3" id="KW-0067">ATP-binding</keyword>
<feature type="non-terminal residue" evidence="7">
    <location>
        <position position="1"/>
    </location>
</feature>
<keyword evidence="1" id="KW-0436">Ligase</keyword>
<reference evidence="7" key="1">
    <citation type="journal article" date="2014" name="Front. Microbiol.">
        <title>High frequency of phylogenetically diverse reductive dehalogenase-homologous genes in deep subseafloor sedimentary metagenomes.</title>
        <authorList>
            <person name="Kawai M."/>
            <person name="Futagami T."/>
            <person name="Toyoda A."/>
            <person name="Takaki Y."/>
            <person name="Nishi S."/>
            <person name="Hori S."/>
            <person name="Arai W."/>
            <person name="Tsubouchi T."/>
            <person name="Morono Y."/>
            <person name="Uchiyama I."/>
            <person name="Ito T."/>
            <person name="Fujiyama A."/>
            <person name="Inagaki F."/>
            <person name="Takami H."/>
        </authorList>
    </citation>
    <scope>NUCLEOTIDE SEQUENCE</scope>
    <source>
        <strain evidence="7">Expedition CK06-06</strain>
    </source>
</reference>
<feature type="domain" description="Aminoacyl-tRNA synthetase class Ia" evidence="6">
    <location>
        <begin position="25"/>
        <end position="272"/>
    </location>
</feature>
<evidence type="ECO:0000256" key="1">
    <source>
        <dbReference type="ARBA" id="ARBA00022598"/>
    </source>
</evidence>
<keyword evidence="5" id="KW-0030">Aminoacyl-tRNA synthetase</keyword>